<feature type="domain" description="HTH psq-type" evidence="2">
    <location>
        <begin position="15"/>
        <end position="54"/>
    </location>
</feature>
<feature type="region of interest" description="Disordered" evidence="1">
    <location>
        <begin position="49"/>
        <end position="71"/>
    </location>
</feature>
<dbReference type="Proteomes" id="UP000326924">
    <property type="component" value="Unassembled WGS sequence"/>
</dbReference>
<gene>
    <name evidence="3" type="ORF">FN846DRAFT_909050</name>
</gene>
<keyword evidence="4" id="KW-1185">Reference proteome</keyword>
<evidence type="ECO:0000259" key="2">
    <source>
        <dbReference type="Pfam" id="PF05225"/>
    </source>
</evidence>
<feature type="region of interest" description="Disordered" evidence="1">
    <location>
        <begin position="153"/>
        <end position="187"/>
    </location>
</feature>
<dbReference type="Gene3D" id="1.10.10.60">
    <property type="entry name" value="Homeodomain-like"/>
    <property type="match status" value="1"/>
</dbReference>
<dbReference type="InterPro" id="IPR009057">
    <property type="entry name" value="Homeodomain-like_sf"/>
</dbReference>
<dbReference type="EMBL" id="VXIS01000147">
    <property type="protein sequence ID" value="KAA8900909.1"/>
    <property type="molecule type" value="Genomic_DNA"/>
</dbReference>
<evidence type="ECO:0000256" key="1">
    <source>
        <dbReference type="SAM" id="MobiDB-lite"/>
    </source>
</evidence>
<dbReference type="GO" id="GO:0003677">
    <property type="term" value="F:DNA binding"/>
    <property type="evidence" value="ECO:0007669"/>
    <property type="project" value="InterPro"/>
</dbReference>
<feature type="compositionally biased region" description="Basic and acidic residues" evidence="1">
    <location>
        <begin position="54"/>
        <end position="71"/>
    </location>
</feature>
<name>A0A5J5ES28_9PEZI</name>
<evidence type="ECO:0000313" key="4">
    <source>
        <dbReference type="Proteomes" id="UP000326924"/>
    </source>
</evidence>
<dbReference type="SUPFAM" id="SSF46689">
    <property type="entry name" value="Homeodomain-like"/>
    <property type="match status" value="1"/>
</dbReference>
<organism evidence="3 4">
    <name type="scientific">Sphaerosporella brunnea</name>
    <dbReference type="NCBI Taxonomy" id="1250544"/>
    <lineage>
        <taxon>Eukaryota</taxon>
        <taxon>Fungi</taxon>
        <taxon>Dikarya</taxon>
        <taxon>Ascomycota</taxon>
        <taxon>Pezizomycotina</taxon>
        <taxon>Pezizomycetes</taxon>
        <taxon>Pezizales</taxon>
        <taxon>Pyronemataceae</taxon>
        <taxon>Sphaerosporella</taxon>
    </lineage>
</organism>
<protein>
    <recommendedName>
        <fullName evidence="2">HTH psq-type domain-containing protein</fullName>
    </recommendedName>
</protein>
<accession>A0A5J5ES28</accession>
<comment type="caution">
    <text evidence="3">The sequence shown here is derived from an EMBL/GenBank/DDBJ whole genome shotgun (WGS) entry which is preliminary data.</text>
</comment>
<dbReference type="AlphaFoldDB" id="A0A5J5ES28"/>
<proteinExistence type="predicted"/>
<dbReference type="InterPro" id="IPR007889">
    <property type="entry name" value="HTH_Psq"/>
</dbReference>
<dbReference type="OrthoDB" id="4502298at2759"/>
<evidence type="ECO:0000313" key="3">
    <source>
        <dbReference type="EMBL" id="KAA8900909.1"/>
    </source>
</evidence>
<dbReference type="Pfam" id="PF05225">
    <property type="entry name" value="HTH_psq"/>
    <property type="match status" value="1"/>
</dbReference>
<feature type="compositionally biased region" description="Acidic residues" evidence="1">
    <location>
        <begin position="156"/>
        <end position="173"/>
    </location>
</feature>
<dbReference type="InParanoid" id="A0A5J5ES28"/>
<reference evidence="3 4" key="1">
    <citation type="submission" date="2019-09" db="EMBL/GenBank/DDBJ databases">
        <title>Draft genome of the ectomycorrhizal ascomycete Sphaerosporella brunnea.</title>
        <authorList>
            <consortium name="DOE Joint Genome Institute"/>
            <person name="Benucci G.M."/>
            <person name="Marozzi G."/>
            <person name="Antonielli L."/>
            <person name="Sanchez S."/>
            <person name="Marco P."/>
            <person name="Wang X."/>
            <person name="Falini L.B."/>
            <person name="Barry K."/>
            <person name="Haridas S."/>
            <person name="Lipzen A."/>
            <person name="Labutti K."/>
            <person name="Grigoriev I.V."/>
            <person name="Murat C."/>
            <person name="Martin F."/>
            <person name="Albertini E."/>
            <person name="Donnini D."/>
            <person name="Bonito G."/>
        </authorList>
    </citation>
    <scope>NUCLEOTIDE SEQUENCE [LARGE SCALE GENOMIC DNA]</scope>
    <source>
        <strain evidence="3 4">Sb_GMNB300</strain>
    </source>
</reference>
<sequence>MTDTAPTSTDPQESRLSLAAAALSTNPSLSLRRAAQLYNVPRTTLTRRLQGHLPRAESSRVHAATRADKSAHMLTASEEQQALHYVSLLDEMGLELRLGMVAKIGQAIVNRRERAGEMEAEGGGVKVGDRWVFGFLGRWGLGWRVGRPELDREWAESDDGVEEEDEEMVEPAEVDLSPPETGDVHPDPEKAQHLAALKGMLDATEDPKELKRLALCIADVAAAAIVHEAVVEAMVEKFNAALEQLQRPKKE</sequence>